<keyword evidence="1" id="KW-0472">Membrane</keyword>
<evidence type="ECO:0000313" key="2">
    <source>
        <dbReference type="EMBL" id="KAE8388364.1"/>
    </source>
</evidence>
<proteinExistence type="predicted"/>
<evidence type="ECO:0000256" key="1">
    <source>
        <dbReference type="SAM" id="Phobius"/>
    </source>
</evidence>
<protein>
    <submittedName>
        <fullName evidence="2">Uncharacterized protein</fullName>
    </submittedName>
</protein>
<keyword evidence="1" id="KW-1133">Transmembrane helix</keyword>
<dbReference type="EMBL" id="ML735279">
    <property type="protein sequence ID" value="KAE8388364.1"/>
    <property type="molecule type" value="Genomic_DNA"/>
</dbReference>
<dbReference type="Proteomes" id="UP000326877">
    <property type="component" value="Unassembled WGS sequence"/>
</dbReference>
<feature type="transmembrane region" description="Helical" evidence="1">
    <location>
        <begin position="6"/>
        <end position="29"/>
    </location>
</feature>
<gene>
    <name evidence="2" type="ORF">BDV23DRAFT_159222</name>
</gene>
<accession>A0A5N7C2P6</accession>
<sequence length="98" mass="11245">MQPFHNTLVWILGFLINMLPVTTIFLLYVTYNFGQAAKKLQYSKCKDKAKWIRCQGWAESHNHSFPLNNPVCLQVCTKRQASLVSKRADSSQWLNGGN</sequence>
<organism evidence="2">
    <name type="scientific">Petromyces alliaceus</name>
    <name type="common">Aspergillus alliaceus</name>
    <dbReference type="NCBI Taxonomy" id="209559"/>
    <lineage>
        <taxon>Eukaryota</taxon>
        <taxon>Fungi</taxon>
        <taxon>Dikarya</taxon>
        <taxon>Ascomycota</taxon>
        <taxon>Pezizomycotina</taxon>
        <taxon>Eurotiomycetes</taxon>
        <taxon>Eurotiomycetidae</taxon>
        <taxon>Eurotiales</taxon>
        <taxon>Aspergillaceae</taxon>
        <taxon>Aspergillus</taxon>
        <taxon>Aspergillus subgen. Circumdati</taxon>
    </lineage>
</organism>
<keyword evidence="1" id="KW-0812">Transmembrane</keyword>
<dbReference type="AlphaFoldDB" id="A0A5N7C2P6"/>
<name>A0A5N7C2P6_PETAA</name>
<reference evidence="2" key="1">
    <citation type="submission" date="2019-04" db="EMBL/GenBank/DDBJ databases">
        <title>Friends and foes A comparative genomics studyof 23 Aspergillus species from section Flavi.</title>
        <authorList>
            <consortium name="DOE Joint Genome Institute"/>
            <person name="Kjaerbolling I."/>
            <person name="Vesth T."/>
            <person name="Frisvad J.C."/>
            <person name="Nybo J.L."/>
            <person name="Theobald S."/>
            <person name="Kildgaard S."/>
            <person name="Isbrandt T."/>
            <person name="Kuo A."/>
            <person name="Sato A."/>
            <person name="Lyhne E.K."/>
            <person name="Kogle M.E."/>
            <person name="Wiebenga A."/>
            <person name="Kun R.S."/>
            <person name="Lubbers R.J."/>
            <person name="Makela M.R."/>
            <person name="Barry K."/>
            <person name="Chovatia M."/>
            <person name="Clum A."/>
            <person name="Daum C."/>
            <person name="Haridas S."/>
            <person name="He G."/>
            <person name="LaButti K."/>
            <person name="Lipzen A."/>
            <person name="Mondo S."/>
            <person name="Riley R."/>
            <person name="Salamov A."/>
            <person name="Simmons B.A."/>
            <person name="Magnuson J.K."/>
            <person name="Henrissat B."/>
            <person name="Mortensen U.H."/>
            <person name="Larsen T.O."/>
            <person name="Devries R.P."/>
            <person name="Grigoriev I.V."/>
            <person name="Machida M."/>
            <person name="Baker S.E."/>
            <person name="Andersen M.R."/>
        </authorList>
    </citation>
    <scope>NUCLEOTIDE SEQUENCE [LARGE SCALE GENOMIC DNA]</scope>
    <source>
        <strain evidence="2">IBT 14317</strain>
    </source>
</reference>